<protein>
    <submittedName>
        <fullName evidence="1">Uncharacterized protein</fullName>
    </submittedName>
</protein>
<sequence>MHNLLPFTFYPLPQNGYVLSLFLCLFKQGTPNDEANVGNIWQFSLKQWCCGTEFKEMTP</sequence>
<evidence type="ECO:0000313" key="2">
    <source>
        <dbReference type="Proteomes" id="UP000031246"/>
    </source>
</evidence>
<organism evidence="1 2">
    <name type="scientific">Pedobacter kyungheensis</name>
    <dbReference type="NCBI Taxonomy" id="1069985"/>
    <lineage>
        <taxon>Bacteria</taxon>
        <taxon>Pseudomonadati</taxon>
        <taxon>Bacteroidota</taxon>
        <taxon>Sphingobacteriia</taxon>
        <taxon>Sphingobacteriales</taxon>
        <taxon>Sphingobacteriaceae</taxon>
        <taxon>Pedobacter</taxon>
    </lineage>
</organism>
<gene>
    <name evidence="1" type="ORF">OC25_09315</name>
</gene>
<dbReference type="Proteomes" id="UP000031246">
    <property type="component" value="Unassembled WGS sequence"/>
</dbReference>
<dbReference type="AlphaFoldDB" id="A0A0C1FS38"/>
<accession>A0A0C1FS38</accession>
<proteinExistence type="predicted"/>
<keyword evidence="2" id="KW-1185">Reference proteome</keyword>
<name>A0A0C1FS38_9SPHI</name>
<comment type="caution">
    <text evidence="1">The sequence shown here is derived from an EMBL/GenBank/DDBJ whole genome shotgun (WGS) entry which is preliminary data.</text>
</comment>
<evidence type="ECO:0000313" key="1">
    <source>
        <dbReference type="EMBL" id="KIA94583.1"/>
    </source>
</evidence>
<reference evidence="1 2" key="1">
    <citation type="submission" date="2014-10" db="EMBL/GenBank/DDBJ databases">
        <title>Pedobacter Kyungheensis.</title>
        <authorList>
            <person name="Anderson B.M."/>
            <person name="Newman J.D."/>
        </authorList>
    </citation>
    <scope>NUCLEOTIDE SEQUENCE [LARGE SCALE GENOMIC DNA]</scope>
    <source>
        <strain evidence="1 2">KACC 16221</strain>
    </source>
</reference>
<dbReference type="EMBL" id="JSYN01000009">
    <property type="protein sequence ID" value="KIA94583.1"/>
    <property type="molecule type" value="Genomic_DNA"/>
</dbReference>